<dbReference type="InterPro" id="IPR050222">
    <property type="entry name" value="MATE_MdtK"/>
</dbReference>
<evidence type="ECO:0000256" key="6">
    <source>
        <dbReference type="ARBA" id="ARBA00022989"/>
    </source>
</evidence>
<feature type="transmembrane region" description="Helical" evidence="10">
    <location>
        <begin position="58"/>
        <end position="80"/>
    </location>
</feature>
<organism evidence="11 12">
    <name type="scientific">Sphingomicrobium clamense</name>
    <dbReference type="NCBI Taxonomy" id="2851013"/>
    <lineage>
        <taxon>Bacteria</taxon>
        <taxon>Pseudomonadati</taxon>
        <taxon>Pseudomonadota</taxon>
        <taxon>Alphaproteobacteria</taxon>
        <taxon>Sphingomonadales</taxon>
        <taxon>Sphingomonadaceae</taxon>
        <taxon>Sphingomicrobium</taxon>
    </lineage>
</organism>
<proteinExistence type="predicted"/>
<comment type="caution">
    <text evidence="11">The sequence shown here is derived from an EMBL/GenBank/DDBJ whole genome shotgun (WGS) entry which is preliminary data.</text>
</comment>
<evidence type="ECO:0000256" key="7">
    <source>
        <dbReference type="ARBA" id="ARBA00023065"/>
    </source>
</evidence>
<dbReference type="Proteomes" id="UP000698028">
    <property type="component" value="Unassembled WGS sequence"/>
</dbReference>
<evidence type="ECO:0000256" key="3">
    <source>
        <dbReference type="ARBA" id="ARBA00022449"/>
    </source>
</evidence>
<name>A0ABS6V5U1_9SPHN</name>
<sequence>MDEQAASRGSWRHELRATIALAWPLILANLTMATIQAIDTFFMGQYGARELAAAALGINLGFLLNLVGLGIITAASPMMASALGRGAGKVKDVRRTFRQSLWLVVTITVPIWLLLANAEWVIGLLGQEPSLAAGAQTFLYGWMWSAFFFLVFNALRNFLAALERPGWILIISAAGIPINSLLDYMLIFGRLGAPELGLLGAGLATTITWGLMVIATVIVVLRDPQFRRYNLFARIWRPDWQRYCHMWRLGLPIGASMGAEGGVFAAAAYLMGLISAQALAAHAIALQIAALSFMVPWGIAQASTVRVGLMLGRSDKDGIARAGWSAWMLGVGFMSMTAVLMWVFPRELVGIFLADTAENAPVLELGVSFLIVAAIFQIVDGAQVVGQGILRGLHDTRVPMVFTFVGYWFIGIGIAVWLGFEAGWDGVGIWTGLAAGLAIVAVLMLARWMMRERLGLTSDEPSKKITS</sequence>
<evidence type="ECO:0000256" key="4">
    <source>
        <dbReference type="ARBA" id="ARBA00022475"/>
    </source>
</evidence>
<protein>
    <recommendedName>
        <fullName evidence="9">Multidrug-efflux transporter</fullName>
    </recommendedName>
</protein>
<evidence type="ECO:0000256" key="1">
    <source>
        <dbReference type="ARBA" id="ARBA00004429"/>
    </source>
</evidence>
<feature type="transmembrane region" description="Helical" evidence="10">
    <location>
        <begin position="321"/>
        <end position="345"/>
    </location>
</feature>
<feature type="transmembrane region" description="Helical" evidence="10">
    <location>
        <begin position="20"/>
        <end position="38"/>
    </location>
</feature>
<dbReference type="PIRSF" id="PIRSF006603">
    <property type="entry name" value="DinF"/>
    <property type="match status" value="1"/>
</dbReference>
<dbReference type="RefSeq" id="WP_218632439.1">
    <property type="nucleotide sequence ID" value="NZ_JAHVAH010000001.1"/>
</dbReference>
<evidence type="ECO:0000256" key="9">
    <source>
        <dbReference type="ARBA" id="ARBA00031636"/>
    </source>
</evidence>
<feature type="transmembrane region" description="Helical" evidence="10">
    <location>
        <begin position="101"/>
        <end position="125"/>
    </location>
</feature>
<feature type="transmembrane region" description="Helical" evidence="10">
    <location>
        <begin position="426"/>
        <end position="446"/>
    </location>
</feature>
<keyword evidence="12" id="KW-1185">Reference proteome</keyword>
<keyword evidence="7" id="KW-0406">Ion transport</keyword>
<dbReference type="PANTHER" id="PTHR43298:SF2">
    <property type="entry name" value="FMN_FAD EXPORTER YEEO-RELATED"/>
    <property type="match status" value="1"/>
</dbReference>
<dbReference type="InterPro" id="IPR002528">
    <property type="entry name" value="MATE_fam"/>
</dbReference>
<dbReference type="CDD" id="cd13131">
    <property type="entry name" value="MATE_NorM_like"/>
    <property type="match status" value="1"/>
</dbReference>
<evidence type="ECO:0000256" key="10">
    <source>
        <dbReference type="SAM" id="Phobius"/>
    </source>
</evidence>
<keyword evidence="8 10" id="KW-0472">Membrane</keyword>
<feature type="transmembrane region" description="Helical" evidence="10">
    <location>
        <begin position="167"/>
        <end position="187"/>
    </location>
</feature>
<feature type="transmembrane region" description="Helical" evidence="10">
    <location>
        <begin position="365"/>
        <end position="386"/>
    </location>
</feature>
<feature type="transmembrane region" description="Helical" evidence="10">
    <location>
        <begin position="249"/>
        <end position="272"/>
    </location>
</feature>
<evidence type="ECO:0000256" key="8">
    <source>
        <dbReference type="ARBA" id="ARBA00023136"/>
    </source>
</evidence>
<evidence type="ECO:0000313" key="12">
    <source>
        <dbReference type="Proteomes" id="UP000698028"/>
    </source>
</evidence>
<dbReference type="NCBIfam" id="TIGR00797">
    <property type="entry name" value="matE"/>
    <property type="match status" value="1"/>
</dbReference>
<gene>
    <name evidence="11" type="ORF">KTQ36_03930</name>
</gene>
<dbReference type="InterPro" id="IPR048279">
    <property type="entry name" value="MdtK-like"/>
</dbReference>
<keyword evidence="2" id="KW-0813">Transport</keyword>
<feature type="transmembrane region" description="Helical" evidence="10">
    <location>
        <begin position="398"/>
        <end position="420"/>
    </location>
</feature>
<feature type="transmembrane region" description="Helical" evidence="10">
    <location>
        <begin position="278"/>
        <end position="300"/>
    </location>
</feature>
<keyword evidence="6 10" id="KW-1133">Transmembrane helix</keyword>
<feature type="transmembrane region" description="Helical" evidence="10">
    <location>
        <begin position="137"/>
        <end position="155"/>
    </location>
</feature>
<keyword evidence="3" id="KW-0050">Antiport</keyword>
<evidence type="ECO:0000256" key="2">
    <source>
        <dbReference type="ARBA" id="ARBA00022448"/>
    </source>
</evidence>
<evidence type="ECO:0000256" key="5">
    <source>
        <dbReference type="ARBA" id="ARBA00022692"/>
    </source>
</evidence>
<evidence type="ECO:0000313" key="11">
    <source>
        <dbReference type="EMBL" id="MBW0144443.1"/>
    </source>
</evidence>
<dbReference type="EMBL" id="JAHVAH010000001">
    <property type="protein sequence ID" value="MBW0144443.1"/>
    <property type="molecule type" value="Genomic_DNA"/>
</dbReference>
<keyword evidence="5 10" id="KW-0812">Transmembrane</keyword>
<dbReference type="PANTHER" id="PTHR43298">
    <property type="entry name" value="MULTIDRUG RESISTANCE PROTEIN NORM-RELATED"/>
    <property type="match status" value="1"/>
</dbReference>
<accession>A0ABS6V5U1</accession>
<feature type="transmembrane region" description="Helical" evidence="10">
    <location>
        <begin position="199"/>
        <end position="221"/>
    </location>
</feature>
<keyword evidence="4" id="KW-1003">Cell membrane</keyword>
<reference evidence="11 12" key="1">
    <citation type="submission" date="2021-07" db="EMBL/GenBank/DDBJ databases">
        <title>The draft genome sequence of Sphingomicrobium sp. B8.</title>
        <authorList>
            <person name="Mu L."/>
        </authorList>
    </citation>
    <scope>NUCLEOTIDE SEQUENCE [LARGE SCALE GENOMIC DNA]</scope>
    <source>
        <strain evidence="11 12">B8</strain>
    </source>
</reference>
<dbReference type="Pfam" id="PF01554">
    <property type="entry name" value="MatE"/>
    <property type="match status" value="2"/>
</dbReference>
<comment type="subcellular location">
    <subcellularLocation>
        <location evidence="1">Cell inner membrane</location>
        <topology evidence="1">Multi-pass membrane protein</topology>
    </subcellularLocation>
</comment>